<reference evidence="1" key="1">
    <citation type="journal article" date="2014" name="Int. J. Syst. Evol. Microbiol.">
        <title>Complete genome sequence of Corynebacterium casei LMG S-19264T (=DSM 44701T), isolated from a smear-ripened cheese.</title>
        <authorList>
            <consortium name="US DOE Joint Genome Institute (JGI-PGF)"/>
            <person name="Walter F."/>
            <person name="Albersmeier A."/>
            <person name="Kalinowski J."/>
            <person name="Ruckert C."/>
        </authorList>
    </citation>
    <scope>NUCLEOTIDE SEQUENCE</scope>
    <source>
        <strain evidence="1">KCTC 23224</strain>
    </source>
</reference>
<dbReference type="AlphaFoldDB" id="A0A8J3CV71"/>
<accession>A0A8J3CV71</accession>
<organism evidence="1 2">
    <name type="scientific">Mongoliitalea lutea</name>
    <dbReference type="NCBI Taxonomy" id="849756"/>
    <lineage>
        <taxon>Bacteria</taxon>
        <taxon>Pseudomonadati</taxon>
        <taxon>Bacteroidota</taxon>
        <taxon>Cytophagia</taxon>
        <taxon>Cytophagales</taxon>
        <taxon>Cyclobacteriaceae</taxon>
        <taxon>Mongoliitalea</taxon>
    </lineage>
</organism>
<comment type="caution">
    <text evidence="1">The sequence shown here is derived from an EMBL/GenBank/DDBJ whole genome shotgun (WGS) entry which is preliminary data.</text>
</comment>
<dbReference type="Proteomes" id="UP000642809">
    <property type="component" value="Unassembled WGS sequence"/>
</dbReference>
<dbReference type="EMBL" id="BMYF01000001">
    <property type="protein sequence ID" value="GHB24463.1"/>
    <property type="molecule type" value="Genomic_DNA"/>
</dbReference>
<sequence>MIDVGFEGAGGDKELVADLLVVFVLEVKVEHFPFFAGEGFEFGLEDGFFCFSF</sequence>
<name>A0A8J3CV71_9BACT</name>
<reference evidence="1" key="2">
    <citation type="submission" date="2020-09" db="EMBL/GenBank/DDBJ databases">
        <authorList>
            <person name="Sun Q."/>
            <person name="Kim S."/>
        </authorList>
    </citation>
    <scope>NUCLEOTIDE SEQUENCE</scope>
    <source>
        <strain evidence="1">KCTC 23224</strain>
    </source>
</reference>
<gene>
    <name evidence="1" type="ORF">GCM10008106_01490</name>
</gene>
<evidence type="ECO:0000313" key="1">
    <source>
        <dbReference type="EMBL" id="GHB24463.1"/>
    </source>
</evidence>
<proteinExistence type="predicted"/>
<keyword evidence="2" id="KW-1185">Reference proteome</keyword>
<protein>
    <submittedName>
        <fullName evidence="1">Uncharacterized protein</fullName>
    </submittedName>
</protein>
<evidence type="ECO:0000313" key="2">
    <source>
        <dbReference type="Proteomes" id="UP000642809"/>
    </source>
</evidence>